<dbReference type="InterPro" id="IPR013083">
    <property type="entry name" value="Znf_RING/FYVE/PHD"/>
</dbReference>
<dbReference type="SUPFAM" id="SSF57850">
    <property type="entry name" value="RING/U-box"/>
    <property type="match status" value="1"/>
</dbReference>
<dbReference type="GO" id="GO:0006513">
    <property type="term" value="P:protein monoubiquitination"/>
    <property type="evidence" value="ECO:0007669"/>
    <property type="project" value="TreeGrafter"/>
</dbReference>
<keyword evidence="3" id="KW-0808">Transferase</keyword>
<feature type="compositionally biased region" description="Polar residues" evidence="7">
    <location>
        <begin position="118"/>
        <end position="127"/>
    </location>
</feature>
<gene>
    <name evidence="9" type="ORF">HIM_03432</name>
</gene>
<feature type="region of interest" description="Disordered" evidence="7">
    <location>
        <begin position="304"/>
        <end position="332"/>
    </location>
</feature>
<dbReference type="SMART" id="SM00184">
    <property type="entry name" value="RING"/>
    <property type="match status" value="1"/>
</dbReference>
<proteinExistence type="predicted"/>
<feature type="region of interest" description="Disordered" evidence="7">
    <location>
        <begin position="109"/>
        <end position="155"/>
    </location>
</feature>
<dbReference type="OrthoDB" id="21204at2759"/>
<evidence type="ECO:0000256" key="1">
    <source>
        <dbReference type="ARBA" id="ARBA00000900"/>
    </source>
</evidence>
<organism evidence="9 10">
    <name type="scientific">Hirsutella minnesotensis 3608</name>
    <dbReference type="NCBI Taxonomy" id="1043627"/>
    <lineage>
        <taxon>Eukaryota</taxon>
        <taxon>Fungi</taxon>
        <taxon>Dikarya</taxon>
        <taxon>Ascomycota</taxon>
        <taxon>Pezizomycotina</taxon>
        <taxon>Sordariomycetes</taxon>
        <taxon>Hypocreomycetidae</taxon>
        <taxon>Hypocreales</taxon>
        <taxon>Ophiocordycipitaceae</taxon>
        <taxon>Hirsutella</taxon>
    </lineage>
</organism>
<evidence type="ECO:0000256" key="7">
    <source>
        <dbReference type="SAM" id="MobiDB-lite"/>
    </source>
</evidence>
<dbReference type="AlphaFoldDB" id="A0A0F7ZMB1"/>
<keyword evidence="6" id="KW-0862">Zinc</keyword>
<keyword evidence="6" id="KW-0863">Zinc-finger</keyword>
<reference evidence="9 10" key="1">
    <citation type="journal article" date="2014" name="Genome Biol. Evol.">
        <title>Comparative genomics and transcriptomics analyses reveal divergent lifestyle features of nematode endoparasitic fungus Hirsutella minnesotensis.</title>
        <authorList>
            <person name="Lai Y."/>
            <person name="Liu K."/>
            <person name="Zhang X."/>
            <person name="Zhang X."/>
            <person name="Li K."/>
            <person name="Wang N."/>
            <person name="Shu C."/>
            <person name="Wu Y."/>
            <person name="Wang C."/>
            <person name="Bushley K.E."/>
            <person name="Xiang M."/>
            <person name="Liu X."/>
        </authorList>
    </citation>
    <scope>NUCLEOTIDE SEQUENCE [LARGE SCALE GENOMIC DNA]</scope>
    <source>
        <strain evidence="9 10">3608</strain>
    </source>
</reference>
<evidence type="ECO:0000259" key="8">
    <source>
        <dbReference type="PROSITE" id="PS50089"/>
    </source>
</evidence>
<evidence type="ECO:0000256" key="2">
    <source>
        <dbReference type="ARBA" id="ARBA00012483"/>
    </source>
</evidence>
<evidence type="ECO:0000313" key="10">
    <source>
        <dbReference type="Proteomes" id="UP000054481"/>
    </source>
</evidence>
<accession>A0A0F7ZMB1</accession>
<feature type="compositionally biased region" description="Basic and acidic residues" evidence="7">
    <location>
        <begin position="145"/>
        <end position="155"/>
    </location>
</feature>
<dbReference type="Pfam" id="PF13639">
    <property type="entry name" value="zf-RING_2"/>
    <property type="match status" value="1"/>
</dbReference>
<feature type="region of interest" description="Disordered" evidence="7">
    <location>
        <begin position="1"/>
        <end position="33"/>
    </location>
</feature>
<evidence type="ECO:0000256" key="4">
    <source>
        <dbReference type="ARBA" id="ARBA00023015"/>
    </source>
</evidence>
<keyword evidence="5" id="KW-0804">Transcription</keyword>
<evidence type="ECO:0000313" key="9">
    <source>
        <dbReference type="EMBL" id="KJZ77111.1"/>
    </source>
</evidence>
<comment type="catalytic activity">
    <reaction evidence="1">
        <text>S-ubiquitinyl-[E2 ubiquitin-conjugating enzyme]-L-cysteine + [acceptor protein]-L-lysine = [E2 ubiquitin-conjugating enzyme]-L-cysteine + N(6)-ubiquitinyl-[acceptor protein]-L-lysine.</text>
        <dbReference type="EC" id="2.3.2.27"/>
    </reaction>
</comment>
<feature type="domain" description="RING-type" evidence="8">
    <location>
        <begin position="42"/>
        <end position="84"/>
    </location>
</feature>
<evidence type="ECO:0000256" key="6">
    <source>
        <dbReference type="PROSITE-ProRule" id="PRU00175"/>
    </source>
</evidence>
<sequence length="356" mass="40623">MEMGSPVQVPVLLRPTKPQPCPESHDDRENHVAAPEPAQEECVICLDGLTERCEALPCGHSNFHLDCVASWLLQTLRHPCPICRRVVDCVVYGQEIIWYHHPAAPSTTTLPPHAPQRTLAQAPSNRNPHLIAARGRRRRRVQRPRPRDEPAGLETRRQVYRLRQYSMHVGSNPRSRYRELTRDDFVGSADLQRRARLFLRRELQVFGWLAVAEVDGPDPARTSTPPAQRPRPTVTLERMVNHIVMLLHHAGIRSSDGLIENDLTRHLGRENANQLLHELNSFLRSPFATLEEWDRHVQYHHPSRPQIAIVDGPRDRRRAPGSRSESGYLNEPDRQRLALAVSELVCVGSANTERRS</sequence>
<protein>
    <recommendedName>
        <fullName evidence="2">RING-type E3 ubiquitin transferase</fullName>
        <ecNumber evidence="2">2.3.2.27</ecNumber>
    </recommendedName>
</protein>
<keyword evidence="6" id="KW-0479">Metal-binding</keyword>
<keyword evidence="4" id="KW-0805">Transcription regulation</keyword>
<dbReference type="PANTHER" id="PTHR46077:SF1">
    <property type="entry name" value="TOP1 BINDING ARGININE_SERINE RICH PROTEIN, E3 UBIQUITIN LIGASE"/>
    <property type="match status" value="1"/>
</dbReference>
<dbReference type="InterPro" id="IPR001841">
    <property type="entry name" value="Znf_RING"/>
</dbReference>
<feature type="compositionally biased region" description="Basic residues" evidence="7">
    <location>
        <begin position="134"/>
        <end position="144"/>
    </location>
</feature>
<dbReference type="EMBL" id="KQ030508">
    <property type="protein sequence ID" value="KJZ77111.1"/>
    <property type="molecule type" value="Genomic_DNA"/>
</dbReference>
<dbReference type="GO" id="GO:0000209">
    <property type="term" value="P:protein polyubiquitination"/>
    <property type="evidence" value="ECO:0007669"/>
    <property type="project" value="TreeGrafter"/>
</dbReference>
<name>A0A0F7ZMB1_9HYPO</name>
<dbReference type="Proteomes" id="UP000054481">
    <property type="component" value="Unassembled WGS sequence"/>
</dbReference>
<dbReference type="PROSITE" id="PS50089">
    <property type="entry name" value="ZF_RING_2"/>
    <property type="match status" value="1"/>
</dbReference>
<dbReference type="EC" id="2.3.2.27" evidence="2"/>
<dbReference type="Gene3D" id="3.30.40.10">
    <property type="entry name" value="Zinc/RING finger domain, C3HC4 (zinc finger)"/>
    <property type="match status" value="1"/>
</dbReference>
<evidence type="ECO:0000256" key="3">
    <source>
        <dbReference type="ARBA" id="ARBA00022679"/>
    </source>
</evidence>
<keyword evidence="10" id="KW-1185">Reference proteome</keyword>
<dbReference type="GO" id="GO:0008270">
    <property type="term" value="F:zinc ion binding"/>
    <property type="evidence" value="ECO:0007669"/>
    <property type="project" value="UniProtKB-KW"/>
</dbReference>
<dbReference type="PANTHER" id="PTHR46077">
    <property type="entry name" value="E3 UBIQUITIN-PROTEIN LIGASE TOPORS"/>
    <property type="match status" value="1"/>
</dbReference>
<evidence type="ECO:0000256" key="5">
    <source>
        <dbReference type="ARBA" id="ARBA00023163"/>
    </source>
</evidence>
<dbReference type="GO" id="GO:0061630">
    <property type="term" value="F:ubiquitin protein ligase activity"/>
    <property type="evidence" value="ECO:0007669"/>
    <property type="project" value="UniProtKB-EC"/>
</dbReference>